<evidence type="ECO:0000256" key="2">
    <source>
        <dbReference type="ARBA" id="ARBA00022475"/>
    </source>
</evidence>
<evidence type="ECO:0000313" key="10">
    <source>
        <dbReference type="Proteomes" id="UP001596472"/>
    </source>
</evidence>
<proteinExistence type="predicted"/>
<organism evidence="9 10">
    <name type="scientific">Haloferula chungangensis</name>
    <dbReference type="NCBI Taxonomy" id="1048331"/>
    <lineage>
        <taxon>Bacteria</taxon>
        <taxon>Pseudomonadati</taxon>
        <taxon>Verrucomicrobiota</taxon>
        <taxon>Verrucomicrobiia</taxon>
        <taxon>Verrucomicrobiales</taxon>
        <taxon>Verrucomicrobiaceae</taxon>
        <taxon>Haloferula</taxon>
    </lineage>
</organism>
<feature type="transmembrane region" description="Helical" evidence="8">
    <location>
        <begin position="262"/>
        <end position="282"/>
    </location>
</feature>
<comment type="caution">
    <text evidence="9">The sequence shown here is derived from an EMBL/GenBank/DDBJ whole genome shotgun (WGS) entry which is preliminary data.</text>
</comment>
<feature type="transmembrane region" description="Helical" evidence="8">
    <location>
        <begin position="70"/>
        <end position="92"/>
    </location>
</feature>
<dbReference type="Proteomes" id="UP001596472">
    <property type="component" value="Unassembled WGS sequence"/>
</dbReference>
<evidence type="ECO:0000256" key="7">
    <source>
        <dbReference type="ARBA" id="ARBA00023136"/>
    </source>
</evidence>
<comment type="subcellular location">
    <subcellularLocation>
        <location evidence="1">Cell membrane</location>
        <topology evidence="1">Multi-pass membrane protein</topology>
    </subcellularLocation>
</comment>
<evidence type="ECO:0000256" key="6">
    <source>
        <dbReference type="ARBA" id="ARBA00022989"/>
    </source>
</evidence>
<keyword evidence="4 8" id="KW-0812">Transmembrane</keyword>
<evidence type="ECO:0000256" key="4">
    <source>
        <dbReference type="ARBA" id="ARBA00022692"/>
    </source>
</evidence>
<feature type="transmembrane region" description="Helical" evidence="8">
    <location>
        <begin position="98"/>
        <end position="119"/>
    </location>
</feature>
<keyword evidence="3" id="KW-0645">Protease</keyword>
<keyword evidence="10" id="KW-1185">Reference proteome</keyword>
<dbReference type="NCBIfam" id="TIGR04178">
    <property type="entry name" value="exo_archaeo"/>
    <property type="match status" value="1"/>
</dbReference>
<feature type="transmembrane region" description="Helical" evidence="8">
    <location>
        <begin position="222"/>
        <end position="242"/>
    </location>
</feature>
<evidence type="ECO:0000256" key="8">
    <source>
        <dbReference type="SAM" id="Phobius"/>
    </source>
</evidence>
<name>A0ABW2L6U7_9BACT</name>
<sequence length="299" mass="32765">MSSQSSAPVRPNPPGWVILLVLLWAQLFGACIYAWKFGEYYDYGWFIPPLFAWFLWRLRKQWMAISPPPLSQTLVLVGMLGLAALLFCLRVVEKVDPRWTLPIWIHALGVIAITLFITVRTGGSKAAVRIIPILLFACTAIPLPTLIENFLVSSLTDGVVGSSAALLQFLGMQVQTMGDRLAFMNEVVEVTDGCSGIRSAQSFLMSSLFFGELMRLQAVQRLILVGIGVAVAWVLNVIRASALAAIQFKSGQEAFDQAHDQAGLIAFAVGSVVLLAVSSWISRPSRRTVMRKQVGKGDL</sequence>
<evidence type="ECO:0000256" key="1">
    <source>
        <dbReference type="ARBA" id="ARBA00004651"/>
    </source>
</evidence>
<keyword evidence="6 8" id="KW-1133">Transmembrane helix</keyword>
<feature type="transmembrane region" description="Helical" evidence="8">
    <location>
        <begin position="16"/>
        <end position="35"/>
    </location>
</feature>
<dbReference type="EMBL" id="JBHTBS010000006">
    <property type="protein sequence ID" value="MFC7338129.1"/>
    <property type="molecule type" value="Genomic_DNA"/>
</dbReference>
<dbReference type="InterPro" id="IPR019127">
    <property type="entry name" value="Exosortase"/>
</dbReference>
<evidence type="ECO:0000256" key="3">
    <source>
        <dbReference type="ARBA" id="ARBA00022670"/>
    </source>
</evidence>
<dbReference type="RefSeq" id="WP_379713101.1">
    <property type="nucleotide sequence ID" value="NZ_JBHTBS010000006.1"/>
</dbReference>
<keyword evidence="7 8" id="KW-0472">Membrane</keyword>
<accession>A0ABW2L6U7</accession>
<evidence type="ECO:0000256" key="5">
    <source>
        <dbReference type="ARBA" id="ARBA00022801"/>
    </source>
</evidence>
<feature type="transmembrane region" description="Helical" evidence="8">
    <location>
        <begin position="126"/>
        <end position="144"/>
    </location>
</feature>
<dbReference type="Pfam" id="PF09721">
    <property type="entry name" value="Exosortase_EpsH"/>
    <property type="match status" value="1"/>
</dbReference>
<keyword evidence="5" id="KW-0378">Hydrolase</keyword>
<evidence type="ECO:0000313" key="9">
    <source>
        <dbReference type="EMBL" id="MFC7338129.1"/>
    </source>
</evidence>
<protein>
    <submittedName>
        <fullName evidence="9">Exosortase/archaeosortase family protein</fullName>
    </submittedName>
</protein>
<dbReference type="InterPro" id="IPR026392">
    <property type="entry name" value="Exo/Archaeosortase_dom"/>
</dbReference>
<reference evidence="10" key="1">
    <citation type="journal article" date="2019" name="Int. J. Syst. Evol. Microbiol.">
        <title>The Global Catalogue of Microorganisms (GCM) 10K type strain sequencing project: providing services to taxonomists for standard genome sequencing and annotation.</title>
        <authorList>
            <consortium name="The Broad Institute Genomics Platform"/>
            <consortium name="The Broad Institute Genome Sequencing Center for Infectious Disease"/>
            <person name="Wu L."/>
            <person name="Ma J."/>
        </authorList>
    </citation>
    <scope>NUCLEOTIDE SEQUENCE [LARGE SCALE GENOMIC DNA]</scope>
    <source>
        <strain evidence="10">CGMCC 4.1467</strain>
    </source>
</reference>
<feature type="transmembrane region" description="Helical" evidence="8">
    <location>
        <begin position="41"/>
        <end position="58"/>
    </location>
</feature>
<gene>
    <name evidence="9" type="ORF">ACFQY0_13125</name>
</gene>
<keyword evidence="2" id="KW-1003">Cell membrane</keyword>